<dbReference type="EMBL" id="MFHQ01000015">
    <property type="protein sequence ID" value="OGF74554.1"/>
    <property type="molecule type" value="Genomic_DNA"/>
</dbReference>
<feature type="compositionally biased region" description="Basic and acidic residues" evidence="1">
    <location>
        <begin position="114"/>
        <end position="131"/>
    </location>
</feature>
<evidence type="ECO:0000313" key="3">
    <source>
        <dbReference type="Proteomes" id="UP000178406"/>
    </source>
</evidence>
<comment type="caution">
    <text evidence="2">The sequence shown here is derived from an EMBL/GenBank/DDBJ whole genome shotgun (WGS) entry which is preliminary data.</text>
</comment>
<sequence length="763" mass="87734">MNNRNHKSNELCLLAISGINYPTKHRRYLLNLVREAAVRREAVIVLIAGNTVDGKALKKELHQQLKHEVTELKEYNRELIREAKAKAKLAQQLSQKAAKTEQLKGKKAKSYAKKAREGVRRLQKEMKNSRMEAESFDEERFRENFHDEFVERHAQELNSLLPSIPHVNYHIAIAQDVFDLPIGVEILERLRELRDDVRLIGAQEDGTYDPEPKLPHQLKGFGEIRVILPRKQPWFYRILSSSMQRHISSFFSRTFSPQPDLVFVGCTGTAIYLPCYEGVPSISIPTLHKLNEQRSTENMVGCSIVRIVMEKDRKRIICGTYDFRPAIFNERNLAIPADVTTIEQSVLRALITSPASIKTILFRIAAQDDRKSAENITPERIQQTIRELVQKKVVVYNRKSNQYAISERRLQETKISLEGLFKNSTSLRETVLSCYHCGCLKTLYHTCFHYLPENAIDSDILVENGDGIQGIAHAYEYNGELLPSMFGYDSQERSLAAIRRRNILDIFRLRLAKYSEELQKTGAKPEEMIGRCLIEYHFQCGNHPGWKYYTKHKLILGEFEDKLIAGLIDGVLAICNEKEIAITYEQVKAIVERKVLRVGESFMVSTKGFTIGIKHPYKGRTQSKSHRIQDVVDFIWREFFGFIEKVLRDKKTKGFVLTNVANFHEAAAVHVTKFGRTAFGLMTGAQLKDTRFESHMDKVVDHGTANALVVKDPDDRLLYSEVEFDDRIHPDDEKICFAGKIMTSDVLELCKVLDLESKLPWRY</sequence>
<accession>A0A1F5WG54</accession>
<proteinExistence type="predicted"/>
<dbReference type="AlphaFoldDB" id="A0A1F5WG54"/>
<evidence type="ECO:0000313" key="2">
    <source>
        <dbReference type="EMBL" id="OGF74554.1"/>
    </source>
</evidence>
<name>A0A1F5WG54_9BACT</name>
<dbReference type="Proteomes" id="UP000178406">
    <property type="component" value="Unassembled WGS sequence"/>
</dbReference>
<reference evidence="2 3" key="1">
    <citation type="journal article" date="2016" name="Nat. Commun.">
        <title>Thousands of microbial genomes shed light on interconnected biogeochemical processes in an aquifer system.</title>
        <authorList>
            <person name="Anantharaman K."/>
            <person name="Brown C.T."/>
            <person name="Hug L.A."/>
            <person name="Sharon I."/>
            <person name="Castelle C.J."/>
            <person name="Probst A.J."/>
            <person name="Thomas B.C."/>
            <person name="Singh A."/>
            <person name="Wilkins M.J."/>
            <person name="Karaoz U."/>
            <person name="Brodie E.L."/>
            <person name="Williams K.H."/>
            <person name="Hubbard S.S."/>
            <person name="Banfield J.F."/>
        </authorList>
    </citation>
    <scope>NUCLEOTIDE SEQUENCE [LARGE SCALE GENOMIC DNA]</scope>
</reference>
<protein>
    <submittedName>
        <fullName evidence="2">Uncharacterized protein</fullName>
    </submittedName>
</protein>
<feature type="region of interest" description="Disordered" evidence="1">
    <location>
        <begin position="96"/>
        <end position="131"/>
    </location>
</feature>
<organism evidence="2 3">
    <name type="scientific">Candidatus Giovannonibacteria bacterium RIFCSPHIGHO2_02_FULL_46_20</name>
    <dbReference type="NCBI Taxonomy" id="1798338"/>
    <lineage>
        <taxon>Bacteria</taxon>
        <taxon>Candidatus Giovannoniibacteriota</taxon>
    </lineage>
</organism>
<gene>
    <name evidence="2" type="ORF">A3J56_01945</name>
</gene>
<evidence type="ECO:0000256" key="1">
    <source>
        <dbReference type="SAM" id="MobiDB-lite"/>
    </source>
</evidence>